<protein>
    <submittedName>
        <fullName evidence="7">OTOF protein</fullName>
    </submittedName>
</protein>
<evidence type="ECO:0000259" key="6">
    <source>
        <dbReference type="PROSITE" id="PS50004"/>
    </source>
</evidence>
<feature type="domain" description="C2" evidence="6">
    <location>
        <begin position="1"/>
        <end position="114"/>
    </location>
</feature>
<keyword evidence="8" id="KW-1185">Reference proteome</keyword>
<keyword evidence="4" id="KW-1133">Transmembrane helix</keyword>
<dbReference type="InterPro" id="IPR037721">
    <property type="entry name" value="Ferlin"/>
</dbReference>
<dbReference type="EMBL" id="VXAC01001171">
    <property type="protein sequence ID" value="NXI77339.1"/>
    <property type="molecule type" value="Genomic_DNA"/>
</dbReference>
<keyword evidence="3" id="KW-0677">Repeat</keyword>
<dbReference type="GO" id="GO:0016082">
    <property type="term" value="P:synaptic vesicle priming"/>
    <property type="evidence" value="ECO:0007669"/>
    <property type="project" value="TreeGrafter"/>
</dbReference>
<dbReference type="GO" id="GO:0030672">
    <property type="term" value="C:synaptic vesicle membrane"/>
    <property type="evidence" value="ECO:0007669"/>
    <property type="project" value="TreeGrafter"/>
</dbReference>
<organism evidence="7 8">
    <name type="scientific">Rhipidura dahli</name>
    <dbReference type="NCBI Taxonomy" id="667186"/>
    <lineage>
        <taxon>Eukaryota</taxon>
        <taxon>Metazoa</taxon>
        <taxon>Chordata</taxon>
        <taxon>Craniata</taxon>
        <taxon>Vertebrata</taxon>
        <taxon>Euteleostomi</taxon>
        <taxon>Archelosauria</taxon>
        <taxon>Archosauria</taxon>
        <taxon>Dinosauria</taxon>
        <taxon>Saurischia</taxon>
        <taxon>Theropoda</taxon>
        <taxon>Coelurosauria</taxon>
        <taxon>Aves</taxon>
        <taxon>Neognathae</taxon>
        <taxon>Neoaves</taxon>
        <taxon>Telluraves</taxon>
        <taxon>Australaves</taxon>
        <taxon>Passeriformes</taxon>
        <taxon>Rhipiduridae</taxon>
        <taxon>Rhipidura</taxon>
    </lineage>
</organism>
<dbReference type="SUPFAM" id="SSF49562">
    <property type="entry name" value="C2 domain (Calcium/lipid-binding domain, CaLB)"/>
    <property type="match status" value="1"/>
</dbReference>
<dbReference type="Pfam" id="PF00168">
    <property type="entry name" value="C2"/>
    <property type="match status" value="1"/>
</dbReference>
<feature type="non-terminal residue" evidence="7">
    <location>
        <position position="302"/>
    </location>
</feature>
<name>A0A7K9VXC2_9PASS</name>
<dbReference type="InterPro" id="IPR035892">
    <property type="entry name" value="C2_domain_sf"/>
</dbReference>
<dbReference type="SMART" id="SM00239">
    <property type="entry name" value="C2"/>
    <property type="match status" value="1"/>
</dbReference>
<dbReference type="PROSITE" id="PS50004">
    <property type="entry name" value="C2"/>
    <property type="match status" value="1"/>
</dbReference>
<dbReference type="FunFam" id="2.60.40.150:FF:000089">
    <property type="entry name" value="otoferlin isoform X1"/>
    <property type="match status" value="1"/>
</dbReference>
<evidence type="ECO:0000256" key="2">
    <source>
        <dbReference type="ARBA" id="ARBA00022692"/>
    </source>
</evidence>
<dbReference type="GO" id="GO:0048787">
    <property type="term" value="C:presynaptic active zone membrane"/>
    <property type="evidence" value="ECO:0007669"/>
    <property type="project" value="TreeGrafter"/>
</dbReference>
<dbReference type="Proteomes" id="UP000561178">
    <property type="component" value="Unassembled WGS sequence"/>
</dbReference>
<comment type="caution">
    <text evidence="7">The sequence shown here is derived from an EMBL/GenBank/DDBJ whole genome shotgun (WGS) entry which is preliminary data.</text>
</comment>
<dbReference type="CDD" id="cd04017">
    <property type="entry name" value="C2D_Ferlin"/>
    <property type="match status" value="1"/>
</dbReference>
<evidence type="ECO:0000313" key="8">
    <source>
        <dbReference type="Proteomes" id="UP000561178"/>
    </source>
</evidence>
<dbReference type="InterPro" id="IPR000008">
    <property type="entry name" value="C2_dom"/>
</dbReference>
<evidence type="ECO:0000256" key="1">
    <source>
        <dbReference type="ARBA" id="ARBA00004167"/>
    </source>
</evidence>
<dbReference type="GO" id="GO:0035612">
    <property type="term" value="F:AP-2 adaptor complex binding"/>
    <property type="evidence" value="ECO:0007669"/>
    <property type="project" value="TreeGrafter"/>
</dbReference>
<keyword evidence="2" id="KW-0812">Transmembrane</keyword>
<proteinExistence type="predicted"/>
<evidence type="ECO:0000313" key="7">
    <source>
        <dbReference type="EMBL" id="NXI77339.1"/>
    </source>
</evidence>
<dbReference type="InterPro" id="IPR037723">
    <property type="entry name" value="C2D_Ferlin"/>
</dbReference>
<dbReference type="Gene3D" id="2.60.40.150">
    <property type="entry name" value="C2 domain"/>
    <property type="match status" value="1"/>
</dbReference>
<comment type="subcellular location">
    <subcellularLocation>
        <location evidence="1">Membrane</location>
        <topology evidence="1">Single-pass membrane protein</topology>
    </subcellularLocation>
</comment>
<dbReference type="PANTHER" id="PTHR12546">
    <property type="entry name" value="FER-1-LIKE"/>
    <property type="match status" value="1"/>
</dbReference>
<sequence>EKQVFQLRAHMYQARSLFAADSSGLSDPFARVFFISQSQCTEVLNETLCPTWDQLLVFDNVELYGEAHEMRDDPPIIVIEIYDQDTVGKADFMGRTFAKPVVKMSDEQYCPPRFPPQLEYYQIYRGNATAGDLLAAFELLQIGPGGKSDLPPIDGPTDMDRGPILPVPLGIRPVLSRYRVEVTALEHPVSMWRVSWGRTVSPGVLDGQEGAGSQGCVCGGRSGNQVAASLKKPRELDHFVLSKLGRTDLPENELLHPPLNIRVVDCRAFGRYTLVGSHTVSSLRKFIYRPPDKKAQHWNMAG</sequence>
<dbReference type="GO" id="GO:0007009">
    <property type="term" value="P:plasma membrane organization"/>
    <property type="evidence" value="ECO:0007669"/>
    <property type="project" value="TreeGrafter"/>
</dbReference>
<gene>
    <name evidence="7" type="primary">Otof_0</name>
    <name evidence="7" type="ORF">RHIDAH_R14567</name>
</gene>
<feature type="non-terminal residue" evidence="7">
    <location>
        <position position="1"/>
    </location>
</feature>
<evidence type="ECO:0000256" key="3">
    <source>
        <dbReference type="ARBA" id="ARBA00022737"/>
    </source>
</evidence>
<reference evidence="7 8" key="1">
    <citation type="submission" date="2019-09" db="EMBL/GenBank/DDBJ databases">
        <title>Bird 10,000 Genomes (B10K) Project - Family phase.</title>
        <authorList>
            <person name="Zhang G."/>
        </authorList>
    </citation>
    <scope>NUCLEOTIDE SEQUENCE [LARGE SCALE GENOMIC DNA]</scope>
    <source>
        <strain evidence="7">B10K-DU-001-49</strain>
        <tissue evidence="7">Muscle</tissue>
    </source>
</reference>
<evidence type="ECO:0000256" key="5">
    <source>
        <dbReference type="ARBA" id="ARBA00023136"/>
    </source>
</evidence>
<evidence type="ECO:0000256" key="4">
    <source>
        <dbReference type="ARBA" id="ARBA00022989"/>
    </source>
</evidence>
<dbReference type="AlphaFoldDB" id="A0A7K9VXC2"/>
<keyword evidence="5" id="KW-0472">Membrane</keyword>
<dbReference type="PANTHER" id="PTHR12546:SF32">
    <property type="entry name" value="OTOFERLIN"/>
    <property type="match status" value="1"/>
</dbReference>
<accession>A0A7K9VXC2</accession>
<dbReference type="GO" id="GO:0005509">
    <property type="term" value="F:calcium ion binding"/>
    <property type="evidence" value="ECO:0007669"/>
    <property type="project" value="TreeGrafter"/>
</dbReference>